<feature type="domain" description="EF-hand" evidence="4">
    <location>
        <begin position="95"/>
        <end position="130"/>
    </location>
</feature>
<dbReference type="Gene3D" id="1.10.238.10">
    <property type="entry name" value="EF-hand"/>
    <property type="match status" value="1"/>
</dbReference>
<feature type="domain" description="EF-hand" evidence="4">
    <location>
        <begin position="180"/>
        <end position="215"/>
    </location>
</feature>
<evidence type="ECO:0000256" key="3">
    <source>
        <dbReference type="ARBA" id="ARBA00022837"/>
    </source>
</evidence>
<dbReference type="PROSITE" id="PS50222">
    <property type="entry name" value="EF_HAND_2"/>
    <property type="match status" value="3"/>
</dbReference>
<evidence type="ECO:0000313" key="6">
    <source>
        <dbReference type="Proteomes" id="UP001432027"/>
    </source>
</evidence>
<dbReference type="InterPro" id="IPR002048">
    <property type="entry name" value="EF_hand_dom"/>
</dbReference>
<name>A0AAV5UL71_9BILA</name>
<dbReference type="AlphaFoldDB" id="A0AAV5UL71"/>
<evidence type="ECO:0000259" key="4">
    <source>
        <dbReference type="PROSITE" id="PS50222"/>
    </source>
</evidence>
<sequence>GIGTSAEGDKKGGRRRVSSIFRDSVESAVARDMDDQKVRYKPERMDVLMEQTHFSKVELKYLYQCFKQNCPSGYVTREAFVAIFRQFFVMHRLSDAGPYAELVFNTFDDDGNGRISFSEFAVQLSMFNKGTLDQRLDWLFDLYDGARRGYIQEEEFMCVCRAMYAMVGVHYYKEKHFPITLKRHLKHQFQKLDANRDGKITRAEFVDGCKSDTQICESLERLRTVW</sequence>
<dbReference type="GO" id="GO:0005509">
    <property type="term" value="F:calcium ion binding"/>
    <property type="evidence" value="ECO:0007669"/>
    <property type="project" value="InterPro"/>
</dbReference>
<evidence type="ECO:0000256" key="1">
    <source>
        <dbReference type="ARBA" id="ARBA00022723"/>
    </source>
</evidence>
<keyword evidence="2" id="KW-0677">Repeat</keyword>
<keyword evidence="1" id="KW-0479">Metal-binding</keyword>
<organism evidence="5 6">
    <name type="scientific">Pristionchus entomophagus</name>
    <dbReference type="NCBI Taxonomy" id="358040"/>
    <lineage>
        <taxon>Eukaryota</taxon>
        <taxon>Metazoa</taxon>
        <taxon>Ecdysozoa</taxon>
        <taxon>Nematoda</taxon>
        <taxon>Chromadorea</taxon>
        <taxon>Rhabditida</taxon>
        <taxon>Rhabditina</taxon>
        <taxon>Diplogasteromorpha</taxon>
        <taxon>Diplogasteroidea</taxon>
        <taxon>Neodiplogasteridae</taxon>
        <taxon>Pristionchus</taxon>
    </lineage>
</organism>
<gene>
    <name evidence="5" type="ORF">PENTCL1PPCAC_29496</name>
</gene>
<dbReference type="Pfam" id="PF13499">
    <property type="entry name" value="EF-hand_7"/>
    <property type="match status" value="1"/>
</dbReference>
<dbReference type="PROSITE" id="PS00018">
    <property type="entry name" value="EF_HAND_1"/>
    <property type="match status" value="2"/>
</dbReference>
<evidence type="ECO:0000256" key="2">
    <source>
        <dbReference type="ARBA" id="ARBA00022737"/>
    </source>
</evidence>
<comment type="caution">
    <text evidence="5">The sequence shown here is derived from an EMBL/GenBank/DDBJ whole genome shotgun (WGS) entry which is preliminary data.</text>
</comment>
<dbReference type="InterPro" id="IPR018247">
    <property type="entry name" value="EF_Hand_1_Ca_BS"/>
</dbReference>
<keyword evidence="6" id="KW-1185">Reference proteome</keyword>
<accession>A0AAV5UL71</accession>
<keyword evidence="3" id="KW-0106">Calcium</keyword>
<dbReference type="InterPro" id="IPR011992">
    <property type="entry name" value="EF-hand-dom_pair"/>
</dbReference>
<dbReference type="PANTHER" id="PTHR23055">
    <property type="entry name" value="CALCIUM BINDING PROTEINS"/>
    <property type="match status" value="1"/>
</dbReference>
<dbReference type="Pfam" id="PF13833">
    <property type="entry name" value="EF-hand_8"/>
    <property type="match status" value="1"/>
</dbReference>
<dbReference type="Proteomes" id="UP001432027">
    <property type="component" value="Unassembled WGS sequence"/>
</dbReference>
<evidence type="ECO:0000313" key="5">
    <source>
        <dbReference type="EMBL" id="GMT07322.1"/>
    </source>
</evidence>
<dbReference type="CDD" id="cd00051">
    <property type="entry name" value="EFh"/>
    <property type="match status" value="1"/>
</dbReference>
<reference evidence="5" key="1">
    <citation type="submission" date="2023-10" db="EMBL/GenBank/DDBJ databases">
        <title>Genome assembly of Pristionchus species.</title>
        <authorList>
            <person name="Yoshida K."/>
            <person name="Sommer R.J."/>
        </authorList>
    </citation>
    <scope>NUCLEOTIDE SEQUENCE</scope>
    <source>
        <strain evidence="5">RS0144</strain>
    </source>
</reference>
<protein>
    <recommendedName>
        <fullName evidence="4">EF-hand domain-containing protein</fullName>
    </recommendedName>
</protein>
<dbReference type="SUPFAM" id="SSF47473">
    <property type="entry name" value="EF-hand"/>
    <property type="match status" value="1"/>
</dbReference>
<dbReference type="EMBL" id="BTSX01000006">
    <property type="protein sequence ID" value="GMT07322.1"/>
    <property type="molecule type" value="Genomic_DNA"/>
</dbReference>
<dbReference type="PRINTS" id="PR00450">
    <property type="entry name" value="RECOVERIN"/>
</dbReference>
<feature type="non-terminal residue" evidence="5">
    <location>
        <position position="1"/>
    </location>
</feature>
<dbReference type="SMART" id="SM00054">
    <property type="entry name" value="EFh"/>
    <property type="match status" value="3"/>
</dbReference>
<proteinExistence type="predicted"/>
<dbReference type="InterPro" id="IPR028846">
    <property type="entry name" value="Recoverin"/>
</dbReference>
<dbReference type="PANTHER" id="PTHR23055:SF167">
    <property type="entry name" value="EF-HAND DOMAIN-CONTAINING PROTEIN"/>
    <property type="match status" value="1"/>
</dbReference>
<feature type="domain" description="EF-hand" evidence="4">
    <location>
        <begin position="131"/>
        <end position="166"/>
    </location>
</feature>